<name>A0ABV3THX1_9RHOB</name>
<accession>A0ABV3THX1</accession>
<dbReference type="PANTHER" id="PTHR22916">
    <property type="entry name" value="GLYCOSYLTRANSFERASE"/>
    <property type="match status" value="1"/>
</dbReference>
<dbReference type="EC" id="2.4.-.-" evidence="2"/>
<dbReference type="EMBL" id="JBFRYC010000002">
    <property type="protein sequence ID" value="MEX1660897.1"/>
    <property type="molecule type" value="Genomic_DNA"/>
</dbReference>
<gene>
    <name evidence="2" type="ORF">AB4874_04430</name>
</gene>
<dbReference type="RefSeq" id="WP_368391086.1">
    <property type="nucleotide sequence ID" value="NZ_JBFRYC010000002.1"/>
</dbReference>
<evidence type="ECO:0000313" key="2">
    <source>
        <dbReference type="EMBL" id="MEX1660897.1"/>
    </source>
</evidence>
<feature type="domain" description="Glycosyltransferase 2-like" evidence="1">
    <location>
        <begin position="7"/>
        <end position="119"/>
    </location>
</feature>
<dbReference type="Gene3D" id="3.90.550.10">
    <property type="entry name" value="Spore Coat Polysaccharide Biosynthesis Protein SpsA, Chain A"/>
    <property type="match status" value="1"/>
</dbReference>
<dbReference type="PANTHER" id="PTHR22916:SF3">
    <property type="entry name" value="UDP-GLCNAC:BETAGAL BETA-1,3-N-ACETYLGLUCOSAMINYLTRANSFERASE-LIKE PROTEIN 1"/>
    <property type="match status" value="1"/>
</dbReference>
<proteinExistence type="predicted"/>
<evidence type="ECO:0000259" key="1">
    <source>
        <dbReference type="Pfam" id="PF00535"/>
    </source>
</evidence>
<comment type="caution">
    <text evidence="2">The sequence shown here is derived from an EMBL/GenBank/DDBJ whole genome shotgun (WGS) entry which is preliminary data.</text>
</comment>
<dbReference type="SUPFAM" id="SSF53448">
    <property type="entry name" value="Nucleotide-diphospho-sugar transferases"/>
    <property type="match status" value="1"/>
</dbReference>
<dbReference type="InterPro" id="IPR001173">
    <property type="entry name" value="Glyco_trans_2-like"/>
</dbReference>
<dbReference type="InterPro" id="IPR029044">
    <property type="entry name" value="Nucleotide-diphossugar_trans"/>
</dbReference>
<protein>
    <submittedName>
        <fullName evidence="2">Glycosyltransferase</fullName>
        <ecNumber evidence="2">2.4.-.-</ecNumber>
    </submittedName>
</protein>
<dbReference type="GO" id="GO:0016757">
    <property type="term" value="F:glycosyltransferase activity"/>
    <property type="evidence" value="ECO:0007669"/>
    <property type="project" value="UniProtKB-KW"/>
</dbReference>
<dbReference type="Proteomes" id="UP001557465">
    <property type="component" value="Unassembled WGS sequence"/>
</dbReference>
<evidence type="ECO:0000313" key="3">
    <source>
        <dbReference type="Proteomes" id="UP001557465"/>
    </source>
</evidence>
<organism evidence="2 3">
    <name type="scientific">Thioclava arctica</name>
    <dbReference type="NCBI Taxonomy" id="3238301"/>
    <lineage>
        <taxon>Bacteria</taxon>
        <taxon>Pseudomonadati</taxon>
        <taxon>Pseudomonadota</taxon>
        <taxon>Alphaproteobacteria</taxon>
        <taxon>Rhodobacterales</taxon>
        <taxon>Paracoccaceae</taxon>
        <taxon>Thioclava</taxon>
    </lineage>
</organism>
<sequence>MTSPLISVIINNYNYGAFLARAVQSALDQRDVRAEVIVVDDGSSDDSRAVINSFGDQIVAVFQANAGQAAAINTGVRYSKGEILCFLDADDWFTPDKLAATAAAFARDPRIGLVYNRLQPVHPDGSDAFAPIPRSLCQGDLAALMARSGGRWPFPMTSAVSVRRSLWQRIGDIPDSFRISADAWLVGIYPFFARVAALPEVLGFYLIHANNWYRAQDDAEMLQKRMAHWAATVAASNEFLTAHDLPHRLELDDHFPYQVARARLEGAAPSARLDLLWNGLRDPGEPNLARRIRDCLRAMQQVSSAGMGGADPVRAR</sequence>
<keyword evidence="2" id="KW-0808">Transferase</keyword>
<dbReference type="Pfam" id="PF00535">
    <property type="entry name" value="Glycos_transf_2"/>
    <property type="match status" value="1"/>
</dbReference>
<keyword evidence="3" id="KW-1185">Reference proteome</keyword>
<keyword evidence="2" id="KW-0328">Glycosyltransferase</keyword>
<reference evidence="2 3" key="1">
    <citation type="journal article" date="2011" name="Int. J. Syst. Evol. Microbiol.">
        <title>Zhongshania antarctica gen. nov., sp. nov. and Zhongshania guokunii sp. nov., gammaproteobacteria respectively isolated from coastal attached (fast) ice and surface seawater of the Antarctic.</title>
        <authorList>
            <person name="Li H.J."/>
            <person name="Zhang X.Y."/>
            <person name="Chen C.X."/>
            <person name="Zhang Y.J."/>
            <person name="Gao Z.M."/>
            <person name="Yu Y."/>
            <person name="Chen X.L."/>
            <person name="Chen B."/>
            <person name="Zhang Y.Z."/>
        </authorList>
    </citation>
    <scope>NUCLEOTIDE SEQUENCE [LARGE SCALE GENOMIC DNA]</scope>
    <source>
        <strain evidence="2 3">15-R06ZXC-3</strain>
    </source>
</reference>